<comment type="subcellular location">
    <subcellularLocation>
        <location evidence="1">Cell inner membrane</location>
        <topology evidence="1">Single-pass membrane protein</topology>
    </subcellularLocation>
</comment>
<evidence type="ECO:0000256" key="10">
    <source>
        <dbReference type="PIRNR" id="PIRNR006291"/>
    </source>
</evidence>
<keyword evidence="4 10" id="KW-1003">Cell membrane</keyword>
<dbReference type="Gene3D" id="3.30.1360.100">
    <property type="entry name" value="General secretion pathway protein M, EpsM"/>
    <property type="match status" value="1"/>
</dbReference>
<keyword evidence="7 10" id="KW-0653">Protein transport</keyword>
<evidence type="ECO:0000313" key="13">
    <source>
        <dbReference type="Proteomes" id="UP000638188"/>
    </source>
</evidence>
<name>A0ABQ1NZU9_9GAMM</name>
<dbReference type="Pfam" id="PF04612">
    <property type="entry name" value="T2SSM"/>
    <property type="match status" value="1"/>
</dbReference>
<dbReference type="RefSeq" id="WP_150277596.1">
    <property type="nucleotide sequence ID" value="NZ_BMFF01000001.1"/>
</dbReference>
<sequence length="162" mass="17717">MNNWWAGLAPRERIILLVGMTVLGLLIIWLLIVEPIINKRADLRQDVMQLSADHTWMQQAALEVRRRAGMQSNSQASPGVAGGSVLTLIEVSANAAGLKESMERVQPEGEGARLWFDAVAFDALVRWLAELEQRQGLVVSQLAVDAGAEPGIVSARVLVEPR</sequence>
<reference evidence="13" key="1">
    <citation type="journal article" date="2019" name="Int. J. Syst. Evol. Microbiol.">
        <title>The Global Catalogue of Microorganisms (GCM) 10K type strain sequencing project: providing services to taxonomists for standard genome sequencing and annotation.</title>
        <authorList>
            <consortium name="The Broad Institute Genomics Platform"/>
            <consortium name="The Broad Institute Genome Sequencing Center for Infectious Disease"/>
            <person name="Wu L."/>
            <person name="Ma J."/>
        </authorList>
    </citation>
    <scope>NUCLEOTIDE SEQUENCE [LARGE SCALE GENOMIC DNA]</scope>
    <source>
        <strain evidence="13">CGMCC 1.12482</strain>
    </source>
</reference>
<evidence type="ECO:0000256" key="2">
    <source>
        <dbReference type="ARBA" id="ARBA00010637"/>
    </source>
</evidence>
<evidence type="ECO:0000256" key="6">
    <source>
        <dbReference type="ARBA" id="ARBA00022692"/>
    </source>
</evidence>
<dbReference type="InterPro" id="IPR023229">
    <property type="entry name" value="T2SS_M_periplasmic_sf"/>
</dbReference>
<dbReference type="Proteomes" id="UP000638188">
    <property type="component" value="Unassembled WGS sequence"/>
</dbReference>
<evidence type="ECO:0000256" key="9">
    <source>
        <dbReference type="ARBA" id="ARBA00023136"/>
    </source>
</evidence>
<evidence type="ECO:0000256" key="5">
    <source>
        <dbReference type="ARBA" id="ARBA00022519"/>
    </source>
</evidence>
<gene>
    <name evidence="12" type="ORF">GCM10007418_03050</name>
</gene>
<keyword evidence="5 10" id="KW-0997">Cell inner membrane</keyword>
<keyword evidence="13" id="KW-1185">Reference proteome</keyword>
<evidence type="ECO:0000256" key="11">
    <source>
        <dbReference type="SAM" id="Phobius"/>
    </source>
</evidence>
<comment type="function">
    <text evidence="10">Inner membrane component of the type II secretion system required for the energy-dependent secretion of extracellular factors such as proteases and toxins from the periplasm.</text>
</comment>
<comment type="similarity">
    <text evidence="2 10">Belongs to the GSP M family.</text>
</comment>
<evidence type="ECO:0000256" key="3">
    <source>
        <dbReference type="ARBA" id="ARBA00022448"/>
    </source>
</evidence>
<dbReference type="PIRSF" id="PIRSF006291">
    <property type="entry name" value="GspM"/>
    <property type="match status" value="1"/>
</dbReference>
<evidence type="ECO:0000256" key="7">
    <source>
        <dbReference type="ARBA" id="ARBA00022927"/>
    </source>
</evidence>
<accession>A0ABQ1NZU9</accession>
<keyword evidence="3 10" id="KW-0813">Transport</keyword>
<evidence type="ECO:0000256" key="1">
    <source>
        <dbReference type="ARBA" id="ARBA00004377"/>
    </source>
</evidence>
<keyword evidence="6 11" id="KW-0812">Transmembrane</keyword>
<protein>
    <recommendedName>
        <fullName evidence="10">Type II secretion system protein M</fullName>
        <shortName evidence="10">T2SS protein M</shortName>
    </recommendedName>
    <alternativeName>
        <fullName evidence="10">General secretion pathway protein M</fullName>
    </alternativeName>
</protein>
<dbReference type="EMBL" id="BMFF01000001">
    <property type="protein sequence ID" value="GGC86678.1"/>
    <property type="molecule type" value="Genomic_DNA"/>
</dbReference>
<evidence type="ECO:0000313" key="12">
    <source>
        <dbReference type="EMBL" id="GGC86678.1"/>
    </source>
</evidence>
<dbReference type="SUPFAM" id="SSF103054">
    <property type="entry name" value="General secretion pathway protein M, EpsM"/>
    <property type="match status" value="1"/>
</dbReference>
<evidence type="ECO:0000256" key="4">
    <source>
        <dbReference type="ARBA" id="ARBA00022475"/>
    </source>
</evidence>
<proteinExistence type="inferred from homology"/>
<evidence type="ECO:0000256" key="8">
    <source>
        <dbReference type="ARBA" id="ARBA00022989"/>
    </source>
</evidence>
<organism evidence="12 13">
    <name type="scientific">Halopseudomonas salina</name>
    <dbReference type="NCBI Taxonomy" id="1323744"/>
    <lineage>
        <taxon>Bacteria</taxon>
        <taxon>Pseudomonadati</taxon>
        <taxon>Pseudomonadota</taxon>
        <taxon>Gammaproteobacteria</taxon>
        <taxon>Pseudomonadales</taxon>
        <taxon>Pseudomonadaceae</taxon>
        <taxon>Halopseudomonas</taxon>
    </lineage>
</organism>
<feature type="transmembrane region" description="Helical" evidence="11">
    <location>
        <begin position="14"/>
        <end position="33"/>
    </location>
</feature>
<comment type="caution">
    <text evidence="12">The sequence shown here is derived from an EMBL/GenBank/DDBJ whole genome shotgun (WGS) entry which is preliminary data.</text>
</comment>
<keyword evidence="8 11" id="KW-1133">Transmembrane helix</keyword>
<dbReference type="InterPro" id="IPR007690">
    <property type="entry name" value="T2SS_GspM"/>
</dbReference>
<keyword evidence="9 10" id="KW-0472">Membrane</keyword>